<evidence type="ECO:0000313" key="4">
    <source>
        <dbReference type="Proteomes" id="UP000261540"/>
    </source>
</evidence>
<dbReference type="PANTHER" id="PTHR11370:SF4">
    <property type="entry name" value="DNA-REPAIR PROTEIN XRCC1 N-TERMINAL DOMAIN-CONTAINING PROTEIN"/>
    <property type="match status" value="1"/>
</dbReference>
<feature type="domain" description="DNA-repair protein Xrcc1 N-terminal" evidence="2">
    <location>
        <begin position="1"/>
        <end position="149"/>
    </location>
</feature>
<dbReference type="GO" id="GO:0006284">
    <property type="term" value="P:base-excision repair"/>
    <property type="evidence" value="ECO:0007669"/>
    <property type="project" value="TreeGrafter"/>
</dbReference>
<dbReference type="Ensembl" id="ENSPKIT00000017434.1">
    <property type="protein sequence ID" value="ENSPKIP00000036487.1"/>
    <property type="gene ID" value="ENSPKIG00000015037.1"/>
</dbReference>
<feature type="region of interest" description="Disordered" evidence="1">
    <location>
        <begin position="224"/>
        <end position="315"/>
    </location>
</feature>
<dbReference type="Gene3D" id="2.60.120.260">
    <property type="entry name" value="Galactose-binding domain-like"/>
    <property type="match status" value="1"/>
</dbReference>
<dbReference type="Pfam" id="PF01834">
    <property type="entry name" value="XRCC1_N"/>
    <property type="match status" value="1"/>
</dbReference>
<proteinExistence type="predicted"/>
<evidence type="ECO:0000259" key="2">
    <source>
        <dbReference type="Pfam" id="PF01834"/>
    </source>
</evidence>
<dbReference type="AlphaFoldDB" id="A0A3B3T0B8"/>
<evidence type="ECO:0000256" key="1">
    <source>
        <dbReference type="SAM" id="MobiDB-lite"/>
    </source>
</evidence>
<dbReference type="FunFam" id="2.60.120.260:FF:000025">
    <property type="entry name" value="DNA repair protein XRCC1 isoform X1"/>
    <property type="match status" value="1"/>
</dbReference>
<dbReference type="Proteomes" id="UP000261540">
    <property type="component" value="Unplaced"/>
</dbReference>
<protein>
    <submittedName>
        <fullName evidence="3">Xrcc1 N-terminal domain containing 1</fullName>
    </submittedName>
</protein>
<evidence type="ECO:0000313" key="3">
    <source>
        <dbReference type="Ensembl" id="ENSPKIP00000036487.1"/>
    </source>
</evidence>
<reference evidence="3" key="1">
    <citation type="submission" date="2025-08" db="UniProtKB">
        <authorList>
            <consortium name="Ensembl"/>
        </authorList>
    </citation>
    <scope>IDENTIFICATION</scope>
</reference>
<dbReference type="PANTHER" id="PTHR11370">
    <property type="entry name" value="DNA-REPAIR PROTEIN XRCC1"/>
    <property type="match status" value="1"/>
</dbReference>
<dbReference type="GO" id="GO:0005634">
    <property type="term" value="C:nucleus"/>
    <property type="evidence" value="ECO:0007669"/>
    <property type="project" value="InterPro"/>
</dbReference>
<dbReference type="GO" id="GO:0003684">
    <property type="term" value="F:damaged DNA binding"/>
    <property type="evidence" value="ECO:0007669"/>
    <property type="project" value="InterPro"/>
</dbReference>
<reference evidence="3" key="2">
    <citation type="submission" date="2025-09" db="UniProtKB">
        <authorList>
            <consortium name="Ensembl"/>
        </authorList>
    </citation>
    <scope>IDENTIFICATION</scope>
</reference>
<feature type="compositionally biased region" description="Polar residues" evidence="1">
    <location>
        <begin position="233"/>
        <end position="247"/>
    </location>
</feature>
<dbReference type="InterPro" id="IPR002706">
    <property type="entry name" value="Xrcc1_N"/>
</dbReference>
<feature type="compositionally biased region" description="Basic residues" evidence="1">
    <location>
        <begin position="258"/>
        <end position="274"/>
    </location>
</feature>
<organism evidence="3 4">
    <name type="scientific">Paramormyrops kingsleyae</name>
    <dbReference type="NCBI Taxonomy" id="1676925"/>
    <lineage>
        <taxon>Eukaryota</taxon>
        <taxon>Metazoa</taxon>
        <taxon>Chordata</taxon>
        <taxon>Craniata</taxon>
        <taxon>Vertebrata</taxon>
        <taxon>Euteleostomi</taxon>
        <taxon>Actinopterygii</taxon>
        <taxon>Neopterygii</taxon>
        <taxon>Teleostei</taxon>
        <taxon>Osteoglossocephala</taxon>
        <taxon>Osteoglossomorpha</taxon>
        <taxon>Osteoglossiformes</taxon>
        <taxon>Mormyridae</taxon>
        <taxon>Paramormyrops</taxon>
    </lineage>
</organism>
<keyword evidence="4" id="KW-1185">Reference proteome</keyword>
<dbReference type="GO" id="GO:0000012">
    <property type="term" value="P:single strand break repair"/>
    <property type="evidence" value="ECO:0007669"/>
    <property type="project" value="InterPro"/>
</dbReference>
<feature type="compositionally biased region" description="Polar residues" evidence="1">
    <location>
        <begin position="295"/>
        <end position="309"/>
    </location>
</feature>
<sequence>MAPVNIKYVVSFTSQDSKNGVENLCAESDSPRPWLCSAQDRSGMMKAELQLVRAAVIGYIDVGNCGSAFIQIDVGRSSWPVDHPYVTLLPTATLMSPGDSRQGTGRTGVRMFKKDDFLSAGREAPWDRVRVTCHQPFNRHAQFGLSFLHIRTCLVDTEPTDNVESKTPEQVTSKVREWLSSPAVQRTFFGRTTGEAVSEKGARKPGAGLSRMARMVVTATASSKHLLPKPQAHPQSQTSDVDQSSCGDNVPKTSEKQTRRHLERKSVTKKRPAHTHAPPSTKKGRAAARTGSVPAGSSASGTPACSQTECGEGEAPETTCPLCGGYFTSEYLPMHASSCQGEEEWPLTQGTMATSTTPPPSPSFSPQVDLVPCPLCSFRFPPGQIQQHASSCGDPDQPQWEWLD</sequence>
<accession>A0A3B3T0B8</accession>
<dbReference type="GeneTree" id="ENSGT00390000004140"/>
<dbReference type="STRING" id="1676925.ENSPKIP00000036487"/>
<name>A0A3B3T0B8_9TELE</name>
<dbReference type="InterPro" id="IPR008979">
    <property type="entry name" value="Galactose-bd-like_sf"/>
</dbReference>
<dbReference type="SUPFAM" id="SSF49785">
    <property type="entry name" value="Galactose-binding domain-like"/>
    <property type="match status" value="1"/>
</dbReference>